<dbReference type="InterPro" id="IPR013362">
    <property type="entry name" value="Pilus_4_PilV"/>
</dbReference>
<dbReference type="InterPro" id="IPR054402">
    <property type="entry name" value="Tt1218-like_dom"/>
</dbReference>
<keyword evidence="1" id="KW-1133">Transmembrane helix</keyword>
<dbReference type="Pfam" id="PF07963">
    <property type="entry name" value="N_methyl"/>
    <property type="match status" value="1"/>
</dbReference>
<name>A0A1I1LUE9_9GAMM</name>
<dbReference type="Pfam" id="PF22150">
    <property type="entry name" value="Tt1218-like"/>
    <property type="match status" value="1"/>
</dbReference>
<dbReference type="NCBIfam" id="TIGR02532">
    <property type="entry name" value="IV_pilin_GFxxxE"/>
    <property type="match status" value="1"/>
</dbReference>
<feature type="transmembrane region" description="Helical" evidence="1">
    <location>
        <begin position="12"/>
        <end position="37"/>
    </location>
</feature>
<dbReference type="OrthoDB" id="6194160at2"/>
<organism evidence="3 4">
    <name type="scientific">Kushneria avicenniae</name>
    <dbReference type="NCBI Taxonomy" id="402385"/>
    <lineage>
        <taxon>Bacteria</taxon>
        <taxon>Pseudomonadati</taxon>
        <taxon>Pseudomonadota</taxon>
        <taxon>Gammaproteobacteria</taxon>
        <taxon>Oceanospirillales</taxon>
        <taxon>Halomonadaceae</taxon>
        <taxon>Kushneria</taxon>
    </lineage>
</organism>
<dbReference type="STRING" id="402385.SAMN05421848_2717"/>
<dbReference type="PROSITE" id="PS00409">
    <property type="entry name" value="PROKAR_NTER_METHYL"/>
    <property type="match status" value="1"/>
</dbReference>
<evidence type="ECO:0000259" key="2">
    <source>
        <dbReference type="Pfam" id="PF22150"/>
    </source>
</evidence>
<accession>A0A1I1LUE9</accession>
<reference evidence="4" key="1">
    <citation type="submission" date="2016-10" db="EMBL/GenBank/DDBJ databases">
        <authorList>
            <person name="Varghese N."/>
            <person name="Submissions S."/>
        </authorList>
    </citation>
    <scope>NUCLEOTIDE SEQUENCE [LARGE SCALE GENOMIC DNA]</scope>
    <source>
        <strain evidence="4">DSM 23439</strain>
    </source>
</reference>
<evidence type="ECO:0000313" key="4">
    <source>
        <dbReference type="Proteomes" id="UP000199046"/>
    </source>
</evidence>
<keyword evidence="1" id="KW-0812">Transmembrane</keyword>
<gene>
    <name evidence="3" type="ORF">SAMN05421848_2717</name>
</gene>
<keyword evidence="1" id="KW-0472">Membrane</keyword>
<feature type="domain" description="Type IV pilin Tt1218-like" evidence="2">
    <location>
        <begin position="37"/>
        <end position="111"/>
    </location>
</feature>
<proteinExistence type="predicted"/>
<dbReference type="AlphaFoldDB" id="A0A1I1LUE9"/>
<dbReference type="RefSeq" id="WP_090134946.1">
    <property type="nucleotide sequence ID" value="NZ_FOLY01000005.1"/>
</dbReference>
<dbReference type="InterPro" id="IPR012902">
    <property type="entry name" value="N_methyl_site"/>
</dbReference>
<dbReference type="Proteomes" id="UP000199046">
    <property type="component" value="Unassembled WGS sequence"/>
</dbReference>
<evidence type="ECO:0000256" key="1">
    <source>
        <dbReference type="SAM" id="Phobius"/>
    </source>
</evidence>
<dbReference type="NCBIfam" id="TIGR02523">
    <property type="entry name" value="type_IV_pilV"/>
    <property type="match status" value="1"/>
</dbReference>
<sequence length="192" mass="20734">MMPYTPVFTQRGFTLLEVLVAMVVLSLGAMGVMSLVLHAQQANEQALQRGRATLLVNDMLERLRANATREAMAIYNVGEGAHAPIGDQQQQGGSDCRQSDCDSQALARFDLADWEHQIMQAQGEHHHLDGLMQAHACIAVTPQAQRFDVTVTLAWRGTGSGGSVDETPCASADITSARQSVSASSRYHSVRG</sequence>
<protein>
    <submittedName>
        <fullName evidence="3">Type IV pilus assembly protein PilV</fullName>
    </submittedName>
</protein>
<evidence type="ECO:0000313" key="3">
    <source>
        <dbReference type="EMBL" id="SFC76754.1"/>
    </source>
</evidence>
<dbReference type="EMBL" id="FOLY01000005">
    <property type="protein sequence ID" value="SFC76754.1"/>
    <property type="molecule type" value="Genomic_DNA"/>
</dbReference>
<keyword evidence="4" id="KW-1185">Reference proteome</keyword>